<reference evidence="4" key="1">
    <citation type="submission" date="2025-08" db="UniProtKB">
        <authorList>
            <consortium name="RefSeq"/>
        </authorList>
    </citation>
    <scope>IDENTIFICATION</scope>
    <source>
        <tissue evidence="4">Sperm</tissue>
    </source>
</reference>
<evidence type="ECO:0000256" key="1">
    <source>
        <dbReference type="SAM" id="MobiDB-lite"/>
    </source>
</evidence>
<dbReference type="InterPro" id="IPR037000">
    <property type="entry name" value="Ski_DNA-bd_sf"/>
</dbReference>
<name>A0AAJ7TI39_PETMA</name>
<evidence type="ECO:0000313" key="4">
    <source>
        <dbReference type="RefSeq" id="XP_032818277.1"/>
    </source>
</evidence>
<keyword evidence="3" id="KW-1185">Reference proteome</keyword>
<dbReference type="InterPro" id="IPR003380">
    <property type="entry name" value="SKI/SNO/DAC"/>
</dbReference>
<dbReference type="KEGG" id="pmrn:116947025"/>
<feature type="compositionally biased region" description="Basic and acidic residues" evidence="1">
    <location>
        <begin position="560"/>
        <end position="571"/>
    </location>
</feature>
<feature type="region of interest" description="Disordered" evidence="1">
    <location>
        <begin position="364"/>
        <end position="427"/>
    </location>
</feature>
<dbReference type="Pfam" id="PF15223">
    <property type="entry name" value="EPOP"/>
    <property type="match status" value="1"/>
</dbReference>
<dbReference type="RefSeq" id="XP_032818277.1">
    <property type="nucleotide sequence ID" value="XM_032962386.1"/>
</dbReference>
<dbReference type="AlphaFoldDB" id="A0AAJ7TI39"/>
<dbReference type="Proteomes" id="UP001318040">
    <property type="component" value="Chromosome 28"/>
</dbReference>
<feature type="region of interest" description="Disordered" evidence="1">
    <location>
        <begin position="560"/>
        <end position="719"/>
    </location>
</feature>
<dbReference type="PANTHER" id="PTHR23187:SF4">
    <property type="entry name" value="SKI_DACH DOMAIN-CONTAINING PROTEIN 1"/>
    <property type="match status" value="1"/>
</dbReference>
<dbReference type="Pfam" id="PF02437">
    <property type="entry name" value="Ski_Sno_DHD"/>
    <property type="match status" value="1"/>
</dbReference>
<evidence type="ECO:0000259" key="2">
    <source>
        <dbReference type="Pfam" id="PF02437"/>
    </source>
</evidence>
<feature type="compositionally biased region" description="Pro residues" evidence="1">
    <location>
        <begin position="414"/>
        <end position="424"/>
    </location>
</feature>
<dbReference type="PANTHER" id="PTHR23187">
    <property type="entry name" value="FLJ44216 PROTEIN-RELATED"/>
    <property type="match status" value="1"/>
</dbReference>
<organism evidence="3 4">
    <name type="scientific">Petromyzon marinus</name>
    <name type="common">Sea lamprey</name>
    <dbReference type="NCBI Taxonomy" id="7757"/>
    <lineage>
        <taxon>Eukaryota</taxon>
        <taxon>Metazoa</taxon>
        <taxon>Chordata</taxon>
        <taxon>Craniata</taxon>
        <taxon>Vertebrata</taxon>
        <taxon>Cyclostomata</taxon>
        <taxon>Hyperoartia</taxon>
        <taxon>Petromyzontiformes</taxon>
        <taxon>Petromyzontidae</taxon>
        <taxon>Petromyzon</taxon>
    </lineage>
</organism>
<dbReference type="InterPro" id="IPR052119">
    <property type="entry name" value="ElonginBC-PRC2_ViralRestrict"/>
</dbReference>
<feature type="compositionally biased region" description="Low complexity" evidence="1">
    <location>
        <begin position="124"/>
        <end position="136"/>
    </location>
</feature>
<feature type="compositionally biased region" description="Basic residues" evidence="1">
    <location>
        <begin position="574"/>
        <end position="584"/>
    </location>
</feature>
<feature type="region of interest" description="Disordered" evidence="1">
    <location>
        <begin position="116"/>
        <end position="153"/>
    </location>
</feature>
<gene>
    <name evidence="4" type="primary">LOC116947025</name>
</gene>
<feature type="domain" description="SKI/SNO/DAC" evidence="2">
    <location>
        <begin position="22"/>
        <end position="107"/>
    </location>
</feature>
<feature type="compositionally biased region" description="Basic and acidic residues" evidence="1">
    <location>
        <begin position="585"/>
        <end position="595"/>
    </location>
</feature>
<feature type="compositionally biased region" description="Low complexity" evidence="1">
    <location>
        <begin position="397"/>
        <end position="413"/>
    </location>
</feature>
<feature type="compositionally biased region" description="Acidic residues" evidence="1">
    <location>
        <begin position="377"/>
        <end position="387"/>
    </location>
</feature>
<dbReference type="Gene3D" id="3.10.260.20">
    <property type="entry name" value="Ski"/>
    <property type="match status" value="1"/>
</dbReference>
<protein>
    <submittedName>
        <fullName evidence="4">Uncharacterized protein LOC116947025</fullName>
    </submittedName>
</protein>
<sequence>MAAPPSGATTCALHDEQSGQDCVDGVQLGYLVIKDVQMFALSQVFTDLLQNIPRTTVHKRMDHLHVQKHQCDLEELRKLKAMKSIAFHSAKCTLISRSDMLALYTSCKLEPVLKTKKRRRKMVPQPQAPNASAPAPHKATAVPGPTDAKKRKLAGMESQQLLNGSGGGSSGGDCGTFEAYGSDVIFPGSNGCGGGGGGGVHLDPTLLEASERRGVHEVPRGGIKGDHSTDGRQAGMACWSSASKEVTGQPWAYERLFLKKNVYAGSGGTKQVSHTGRATGIGSGGGSGGGAAMSTYKQATLPNQPFLERHSLKGFQNGYVNGKAALAYDTCERAHTGCCAPTCSSSSAARAADDRPETVIAAAAAGHEATVDPYDSCSDDDEDDDNESLTSPNSACSSGTSESGSVSSVSLSPSPMPPPPPVPSTPIVLRKQDESWTLKHYTSGTPSNRLTPQSSTGVGFSAFTRLGVGNEMAGGGGKVSSAMKEKAGFGHSNVNGYSDRPDVVNKGSAVGSESATFQPIVTFEEQQKEVPEGVFFGNARQPPAAPVAAAAAVTEASLRHLSKDRARRDARPSVSRRKVKRRQSDKRAHGENSDRRRARSSSYARRRIRRDTVGASTSSTINIGGGVTVERSARGRPPLARSAKQGELPQHCPSPAQMASGQRLPVQPRRRATAPRRRRRSERDRKTLRASVAAQRRRGTAAPATGVGAGTRRSTDADVSTAPLGVRGAAHKHPGGAAAGAAAAAAAASSSSSGLRSFSFLSNFPPPPSLVLGDDGDLSPAYSVSAGRFGVPPQKPVAPWGWQVGILLPPSHKFRRFVP</sequence>
<dbReference type="SUPFAM" id="SSF46955">
    <property type="entry name" value="Putative DNA-binding domain"/>
    <property type="match status" value="1"/>
</dbReference>
<dbReference type="InterPro" id="IPR009061">
    <property type="entry name" value="DNA-bd_dom_put_sf"/>
</dbReference>
<dbReference type="InterPro" id="IPR027971">
    <property type="entry name" value="EPOP"/>
</dbReference>
<feature type="region of interest" description="Disordered" evidence="1">
    <location>
        <begin position="269"/>
        <end position="291"/>
    </location>
</feature>
<feature type="compositionally biased region" description="Gly residues" evidence="1">
    <location>
        <begin position="279"/>
        <end position="291"/>
    </location>
</feature>
<proteinExistence type="predicted"/>
<accession>A0AAJ7TI39</accession>
<feature type="compositionally biased region" description="Low complexity" evidence="1">
    <location>
        <begin position="700"/>
        <end position="712"/>
    </location>
</feature>
<feature type="compositionally biased region" description="Basic residues" evidence="1">
    <location>
        <begin position="668"/>
        <end position="680"/>
    </location>
</feature>
<evidence type="ECO:0000313" key="3">
    <source>
        <dbReference type="Proteomes" id="UP001318040"/>
    </source>
</evidence>
<feature type="compositionally biased region" description="Basic residues" evidence="1">
    <location>
        <begin position="596"/>
        <end position="609"/>
    </location>
</feature>